<evidence type="ECO:0000313" key="4">
    <source>
        <dbReference type="EMBL" id="KAH9425312.1"/>
    </source>
</evidence>
<keyword evidence="2" id="KW-0597">Phosphoprotein</keyword>
<dbReference type="InterPro" id="IPR001806">
    <property type="entry name" value="Small_GTPase"/>
</dbReference>
<dbReference type="SMART" id="SM00175">
    <property type="entry name" value="RAB"/>
    <property type="match status" value="1"/>
</dbReference>
<feature type="compositionally biased region" description="Polar residues" evidence="3">
    <location>
        <begin position="152"/>
        <end position="164"/>
    </location>
</feature>
<evidence type="ECO:0000256" key="2">
    <source>
        <dbReference type="ARBA" id="ARBA00022553"/>
    </source>
</evidence>
<dbReference type="SUPFAM" id="SSF52540">
    <property type="entry name" value="P-loop containing nucleoside triphosphate hydrolases"/>
    <property type="match status" value="1"/>
</dbReference>
<feature type="compositionally biased region" description="Basic residues" evidence="3">
    <location>
        <begin position="142"/>
        <end position="151"/>
    </location>
</feature>
<evidence type="ECO:0000256" key="3">
    <source>
        <dbReference type="SAM" id="MobiDB-lite"/>
    </source>
</evidence>
<reference evidence="4 5" key="2">
    <citation type="journal article" date="2022" name="Mol. Biol. Evol.">
        <title>Comparative Genomics Reveals Insights into the Divergent Evolution of Astigmatic Mites and Household Pest Adaptations.</title>
        <authorList>
            <person name="Xiong Q."/>
            <person name="Wan A.T."/>
            <person name="Liu X."/>
            <person name="Fung C.S."/>
            <person name="Xiao X."/>
            <person name="Malainual N."/>
            <person name="Hou J."/>
            <person name="Wang L."/>
            <person name="Wang M."/>
            <person name="Yang K.Y."/>
            <person name="Cui Y."/>
            <person name="Leung E.L."/>
            <person name="Nong W."/>
            <person name="Shin S.K."/>
            <person name="Au S.W."/>
            <person name="Jeong K.Y."/>
            <person name="Chew F.T."/>
            <person name="Hui J.H."/>
            <person name="Leung T.F."/>
            <person name="Tungtrongchitr A."/>
            <person name="Zhong N."/>
            <person name="Liu Z."/>
            <person name="Tsui S.K."/>
        </authorList>
    </citation>
    <scope>NUCLEOTIDE SEQUENCE [LARGE SCALE GENOMIC DNA]</scope>
    <source>
        <strain evidence="4">Derp</strain>
    </source>
</reference>
<reference evidence="4 5" key="1">
    <citation type="journal article" date="2018" name="J. Allergy Clin. Immunol.">
        <title>High-quality assembly of Dermatophagoides pteronyssinus genome and transcriptome reveals a wide range of novel allergens.</title>
        <authorList>
            <person name="Liu X.Y."/>
            <person name="Yang K.Y."/>
            <person name="Wang M.Q."/>
            <person name="Kwok J.S."/>
            <person name="Zeng X."/>
            <person name="Yang Z."/>
            <person name="Xiao X.J."/>
            <person name="Lau C.P."/>
            <person name="Li Y."/>
            <person name="Huang Z.M."/>
            <person name="Ba J.G."/>
            <person name="Yim A.K."/>
            <person name="Ouyang C.Y."/>
            <person name="Ngai S.M."/>
            <person name="Chan T.F."/>
            <person name="Leung E.L."/>
            <person name="Liu L."/>
            <person name="Liu Z.G."/>
            <person name="Tsui S.K."/>
        </authorList>
    </citation>
    <scope>NUCLEOTIDE SEQUENCE [LARGE SCALE GENOMIC DNA]</scope>
    <source>
        <strain evidence="4">Derp</strain>
    </source>
</reference>
<evidence type="ECO:0000256" key="1">
    <source>
        <dbReference type="ARBA" id="ARBA00008846"/>
    </source>
</evidence>
<dbReference type="Proteomes" id="UP000887458">
    <property type="component" value="Unassembled WGS sequence"/>
</dbReference>
<feature type="compositionally biased region" description="Basic and acidic residues" evidence="3">
    <location>
        <begin position="1"/>
        <end position="22"/>
    </location>
</feature>
<dbReference type="PRINTS" id="PR00449">
    <property type="entry name" value="RASTRNSFRMNG"/>
</dbReference>
<dbReference type="SMART" id="SM00173">
    <property type="entry name" value="RAS"/>
    <property type="match status" value="1"/>
</dbReference>
<dbReference type="PANTHER" id="PTHR45775">
    <property type="entry name" value="RAD, GEM/KIR FAMILY MEMBER 2, ISOFORM C"/>
    <property type="match status" value="1"/>
</dbReference>
<feature type="compositionally biased region" description="Basic and acidic residues" evidence="3">
    <location>
        <begin position="263"/>
        <end position="272"/>
    </location>
</feature>
<organism evidence="4 5">
    <name type="scientific">Dermatophagoides pteronyssinus</name>
    <name type="common">European house dust mite</name>
    <dbReference type="NCBI Taxonomy" id="6956"/>
    <lineage>
        <taxon>Eukaryota</taxon>
        <taxon>Metazoa</taxon>
        <taxon>Ecdysozoa</taxon>
        <taxon>Arthropoda</taxon>
        <taxon>Chelicerata</taxon>
        <taxon>Arachnida</taxon>
        <taxon>Acari</taxon>
        <taxon>Acariformes</taxon>
        <taxon>Sarcoptiformes</taxon>
        <taxon>Astigmata</taxon>
        <taxon>Psoroptidia</taxon>
        <taxon>Analgoidea</taxon>
        <taxon>Pyroglyphidae</taxon>
        <taxon>Dermatophagoidinae</taxon>
        <taxon>Dermatophagoides</taxon>
    </lineage>
</organism>
<dbReference type="InterPro" id="IPR027417">
    <property type="entry name" value="P-loop_NTPase"/>
</dbReference>
<evidence type="ECO:0000313" key="5">
    <source>
        <dbReference type="Proteomes" id="UP000887458"/>
    </source>
</evidence>
<dbReference type="PANTHER" id="PTHR45775:SF6">
    <property type="entry name" value="RAD, GEM_KIR FAMILY MEMBER 2, ISOFORM C"/>
    <property type="match status" value="1"/>
</dbReference>
<dbReference type="Gene3D" id="3.40.50.300">
    <property type="entry name" value="P-loop containing nucleotide triphosphate hydrolases"/>
    <property type="match status" value="1"/>
</dbReference>
<dbReference type="Pfam" id="PF00071">
    <property type="entry name" value="Ras"/>
    <property type="match status" value="1"/>
</dbReference>
<accession>A0ABQ8JRZ5</accession>
<name>A0ABQ8JRZ5_DERPT</name>
<dbReference type="EMBL" id="NJHN03000018">
    <property type="protein sequence ID" value="KAH9425312.1"/>
    <property type="molecule type" value="Genomic_DNA"/>
</dbReference>
<protein>
    <submittedName>
        <fullName evidence="4">Uncharacterized protein</fullName>
    </submittedName>
</protein>
<comment type="caution">
    <text evidence="4">The sequence shown here is derived from an EMBL/GenBank/DDBJ whole genome shotgun (WGS) entry which is preliminary data.</text>
</comment>
<keyword evidence="5" id="KW-1185">Reference proteome</keyword>
<comment type="similarity">
    <text evidence="1">Belongs to the small GTPase superfamily. RGK family.</text>
</comment>
<dbReference type="InterPro" id="IPR051641">
    <property type="entry name" value="RGK_GTP-binding_reg"/>
</dbReference>
<feature type="region of interest" description="Disordered" evidence="3">
    <location>
        <begin position="1"/>
        <end position="26"/>
    </location>
</feature>
<feature type="region of interest" description="Disordered" evidence="3">
    <location>
        <begin position="118"/>
        <end position="164"/>
    </location>
</feature>
<feature type="region of interest" description="Disordered" evidence="3">
    <location>
        <begin position="319"/>
        <end position="339"/>
    </location>
</feature>
<proteinExistence type="inferred from homology"/>
<dbReference type="PROSITE" id="PS51419">
    <property type="entry name" value="RAB"/>
    <property type="match status" value="1"/>
</dbReference>
<sequence>MESRANLKVEPAYHDGNGDDHPIISPTRKCSIKNLKKTSQSSSAIRRSKSLHDTKCCNGMNRSLINQSKQQHQQQLIMRNLPINSNQIINGPHYQDHHDANLSNNAAKQLTRTSNISLHKQQPTISKWKKSKSTKEANNKIHNNHHHRAKRTQSFNIDSNDQLRNGSFSSGNSISLKSSSGSIGLFDNNLYQQMSLLSLQSQNNHHSSSNNSITTAPATYNGFNDLHEIQSIFLNCGRPQQLNNNKFTNGYNVNFDGDQDVYGDSKDHSDDNDHSDDSDEHFYNQNSMLLNNKLTSSYTSCSNMSINNVKASMTNDQTINDDDSQHVNDKKHYKSTKHNNRQQHRFYIIKQQNYPPLYLNNSCNRKRIHRIIMIGYPNVGKSSLIKQFRQHLQQTCSFNPANCNEMNDDRNLFIHFVEMDSMLEYNDNIYHGQQNSSIIIDYQPDVYLIMFSVNDRESFNYVRKALIDIQHWDDVENKIIIIVANKCDLERSRCVNRKEAKKLATENDCKYIEISCTISHNIHTLLQGIGAQITLKNGQLFNNHHHHPHLNQYPKLGN</sequence>
<gene>
    <name evidence="4" type="ORF">DERP_005915</name>
</gene>
<feature type="region of interest" description="Disordered" evidence="3">
    <location>
        <begin position="258"/>
        <end position="282"/>
    </location>
</feature>